<sequence length="463" mass="51994">MLPLHVESERPSFMHSPSLSEYLRRMLHYAQMDIDYTFAQMLYLCIAPRKVYQLTSYRKQTKNQWARDDPAFVVVLIFFLTVTAIAYSIAFQARGTDFLHILVRFIVMHFIFFGIMVSTVSWFVANNYMRAQSFHGVEQKMEWMYAFDIHCNSFFPFFLVLYVFHYFLLPFLSQTTWLAAIFSNILYGVAACYYLYIMSLGYSTLPFLERTEVILYPAGVVVLLALLLSLCRDQIDALETSGRWAPVRSGLEEWVKALMLGFANESVANITNLEVWQHETGPVFFHVERFRGRLSLPCARRCRLTGHLVVEELAARSPMISQSEANGQSPLLVALRVGLGWDVETFSFGTMSAVASGVQAPLGRSVLLGRSEARRLRLQVLLAIILAAASISLLTSAGVIHRCPMCPGATGYGACAAAQDLKVLASFLLGVIACKSADFRSPSRCDGDDPSARGGGLHCWLVW</sequence>
<name>A0ABP0S5W4_9DINO</name>
<keyword evidence="5 6" id="KW-0472">Membrane</keyword>
<protein>
    <submittedName>
        <fullName evidence="7">Protein unc-50 homolog</fullName>
    </submittedName>
</protein>
<dbReference type="Proteomes" id="UP001642464">
    <property type="component" value="Unassembled WGS sequence"/>
</dbReference>
<feature type="transmembrane region" description="Helical" evidence="6">
    <location>
        <begin position="102"/>
        <end position="123"/>
    </location>
</feature>
<dbReference type="PANTHER" id="PTHR12841">
    <property type="entry name" value="PROTEIN UNC-50 HOMOLOG"/>
    <property type="match status" value="1"/>
</dbReference>
<evidence type="ECO:0000256" key="1">
    <source>
        <dbReference type="ARBA" id="ARBA00004141"/>
    </source>
</evidence>
<comment type="subcellular location">
    <subcellularLocation>
        <location evidence="1">Membrane</location>
        <topology evidence="1">Multi-pass membrane protein</topology>
    </subcellularLocation>
</comment>
<comment type="caution">
    <text evidence="7">The sequence shown here is derived from an EMBL/GenBank/DDBJ whole genome shotgun (WGS) entry which is preliminary data.</text>
</comment>
<organism evidence="7 8">
    <name type="scientific">Durusdinium trenchii</name>
    <dbReference type="NCBI Taxonomy" id="1381693"/>
    <lineage>
        <taxon>Eukaryota</taxon>
        <taxon>Sar</taxon>
        <taxon>Alveolata</taxon>
        <taxon>Dinophyceae</taxon>
        <taxon>Suessiales</taxon>
        <taxon>Symbiodiniaceae</taxon>
        <taxon>Durusdinium</taxon>
    </lineage>
</organism>
<evidence type="ECO:0000256" key="6">
    <source>
        <dbReference type="SAM" id="Phobius"/>
    </source>
</evidence>
<dbReference type="Pfam" id="PF05216">
    <property type="entry name" value="UNC-50"/>
    <property type="match status" value="1"/>
</dbReference>
<evidence type="ECO:0000313" key="8">
    <source>
        <dbReference type="Proteomes" id="UP001642464"/>
    </source>
</evidence>
<keyword evidence="3 6" id="KW-0812">Transmembrane</keyword>
<dbReference type="InterPro" id="IPR007881">
    <property type="entry name" value="UNC-50"/>
</dbReference>
<feature type="transmembrane region" description="Helical" evidence="6">
    <location>
        <begin position="213"/>
        <end position="231"/>
    </location>
</feature>
<evidence type="ECO:0000256" key="5">
    <source>
        <dbReference type="ARBA" id="ARBA00023136"/>
    </source>
</evidence>
<proteinExistence type="inferred from homology"/>
<dbReference type="EMBL" id="CAXAMM010042962">
    <property type="protein sequence ID" value="CAK9107740.1"/>
    <property type="molecule type" value="Genomic_DNA"/>
</dbReference>
<comment type="similarity">
    <text evidence="2">Belongs to the unc-50 family.</text>
</comment>
<feature type="transmembrane region" description="Helical" evidence="6">
    <location>
        <begin position="71"/>
        <end position="90"/>
    </location>
</feature>
<accession>A0ABP0S5W4</accession>
<gene>
    <name evidence="7" type="ORF">SCF082_LOCUS50151</name>
</gene>
<feature type="transmembrane region" description="Helical" evidence="6">
    <location>
        <begin position="143"/>
        <end position="164"/>
    </location>
</feature>
<evidence type="ECO:0000256" key="2">
    <source>
        <dbReference type="ARBA" id="ARBA00006293"/>
    </source>
</evidence>
<evidence type="ECO:0000256" key="4">
    <source>
        <dbReference type="ARBA" id="ARBA00022989"/>
    </source>
</evidence>
<evidence type="ECO:0000313" key="7">
    <source>
        <dbReference type="EMBL" id="CAK9107740.1"/>
    </source>
</evidence>
<keyword evidence="4 6" id="KW-1133">Transmembrane helix</keyword>
<feature type="transmembrane region" description="Helical" evidence="6">
    <location>
        <begin position="176"/>
        <end position="197"/>
    </location>
</feature>
<keyword evidence="8" id="KW-1185">Reference proteome</keyword>
<reference evidence="7 8" key="1">
    <citation type="submission" date="2024-02" db="EMBL/GenBank/DDBJ databases">
        <authorList>
            <person name="Chen Y."/>
            <person name="Shah S."/>
            <person name="Dougan E. K."/>
            <person name="Thang M."/>
            <person name="Chan C."/>
        </authorList>
    </citation>
    <scope>NUCLEOTIDE SEQUENCE [LARGE SCALE GENOMIC DNA]</scope>
</reference>
<feature type="transmembrane region" description="Helical" evidence="6">
    <location>
        <begin position="380"/>
        <end position="400"/>
    </location>
</feature>
<evidence type="ECO:0000256" key="3">
    <source>
        <dbReference type="ARBA" id="ARBA00022692"/>
    </source>
</evidence>
<dbReference type="PANTHER" id="PTHR12841:SF6">
    <property type="entry name" value="PROTEIN UNC-50 HOMOLOG"/>
    <property type="match status" value="1"/>
</dbReference>